<feature type="region of interest" description="Disordered" evidence="3">
    <location>
        <begin position="178"/>
        <end position="213"/>
    </location>
</feature>
<dbReference type="CDD" id="cd15898">
    <property type="entry name" value="EFh_PI-PLC"/>
    <property type="match status" value="1"/>
</dbReference>
<dbReference type="Pfam" id="PF13499">
    <property type="entry name" value="EF-hand_7"/>
    <property type="match status" value="2"/>
</dbReference>
<feature type="domain" description="EF-hand" evidence="4">
    <location>
        <begin position="107"/>
        <end position="142"/>
    </location>
</feature>
<proteinExistence type="predicted"/>
<name>A0ABQ8UK39_9EUKA</name>
<evidence type="ECO:0000256" key="2">
    <source>
        <dbReference type="ARBA" id="ARBA00022837"/>
    </source>
</evidence>
<comment type="caution">
    <text evidence="5">The sequence shown here is derived from an EMBL/GenBank/DDBJ whole genome shotgun (WGS) entry which is preliminary data.</text>
</comment>
<evidence type="ECO:0000256" key="3">
    <source>
        <dbReference type="SAM" id="MobiDB-lite"/>
    </source>
</evidence>
<feature type="domain" description="EF-hand" evidence="4">
    <location>
        <begin position="69"/>
        <end position="104"/>
    </location>
</feature>
<dbReference type="InterPro" id="IPR050230">
    <property type="entry name" value="CALM/Myosin/TropC-like"/>
</dbReference>
<protein>
    <recommendedName>
        <fullName evidence="4">EF-hand domain-containing protein</fullName>
    </recommendedName>
</protein>
<evidence type="ECO:0000256" key="1">
    <source>
        <dbReference type="ARBA" id="ARBA00022737"/>
    </source>
</evidence>
<dbReference type="InterPro" id="IPR018247">
    <property type="entry name" value="EF_Hand_1_Ca_BS"/>
</dbReference>
<sequence length="213" mass="23633">MEAPQASKAPVMHQQPSMRRRKSEYSQHNFTEDEILEMREAFTLFDGDDSGTIDAHEFAKVIGIMGKKASTEEAERMFRSVDTDGNGTIDFSEFLELMRNNWIEAEDSPEEIVEAFKAFDVDGVGHITAAKFREFFHKLDLDLSPQEIDELIAQIDVDHDGSIDYSEFARMLLDPTMGGVRSSTTSGIAATRTGSPPGGRRSPTPGARPASKL</sequence>
<dbReference type="SMART" id="SM00054">
    <property type="entry name" value="EFh"/>
    <property type="match status" value="4"/>
</dbReference>
<dbReference type="PROSITE" id="PS00018">
    <property type="entry name" value="EF_HAND_1"/>
    <property type="match status" value="3"/>
</dbReference>
<dbReference type="PANTHER" id="PTHR23048:SF45">
    <property type="entry name" value="CALMODULIN LIKE 4"/>
    <property type="match status" value="1"/>
</dbReference>
<dbReference type="Gene3D" id="1.10.238.10">
    <property type="entry name" value="EF-hand"/>
    <property type="match status" value="2"/>
</dbReference>
<evidence type="ECO:0000259" key="4">
    <source>
        <dbReference type="PROSITE" id="PS50222"/>
    </source>
</evidence>
<accession>A0ABQ8UK39</accession>
<dbReference type="Proteomes" id="UP001141327">
    <property type="component" value="Unassembled WGS sequence"/>
</dbReference>
<reference evidence="5" key="1">
    <citation type="journal article" date="2022" name="bioRxiv">
        <title>Genomics of Preaxostyla Flagellates Illuminates Evolutionary Transitions and the Path Towards Mitochondrial Loss.</title>
        <authorList>
            <person name="Novak L.V.F."/>
            <person name="Treitli S.C."/>
            <person name="Pyrih J."/>
            <person name="Halakuc P."/>
            <person name="Pipaliya S.V."/>
            <person name="Vacek V."/>
            <person name="Brzon O."/>
            <person name="Soukal P."/>
            <person name="Eme L."/>
            <person name="Dacks J.B."/>
            <person name="Karnkowska A."/>
            <person name="Elias M."/>
            <person name="Hampl V."/>
        </authorList>
    </citation>
    <scope>NUCLEOTIDE SEQUENCE</scope>
    <source>
        <strain evidence="5">RCP-MX</strain>
    </source>
</reference>
<feature type="region of interest" description="Disordered" evidence="3">
    <location>
        <begin position="1"/>
        <end position="27"/>
    </location>
</feature>
<evidence type="ECO:0000313" key="5">
    <source>
        <dbReference type="EMBL" id="KAJ4459584.1"/>
    </source>
</evidence>
<dbReference type="PROSITE" id="PS50222">
    <property type="entry name" value="EF_HAND_2"/>
    <property type="match status" value="4"/>
</dbReference>
<dbReference type="EMBL" id="JAPMOS010000018">
    <property type="protein sequence ID" value="KAJ4459584.1"/>
    <property type="molecule type" value="Genomic_DNA"/>
</dbReference>
<dbReference type="CDD" id="cd00051">
    <property type="entry name" value="EFh"/>
    <property type="match status" value="1"/>
</dbReference>
<keyword evidence="6" id="KW-1185">Reference proteome</keyword>
<dbReference type="SUPFAM" id="SSF47473">
    <property type="entry name" value="EF-hand"/>
    <property type="match status" value="1"/>
</dbReference>
<dbReference type="PANTHER" id="PTHR23048">
    <property type="entry name" value="MYOSIN LIGHT CHAIN 1, 3"/>
    <property type="match status" value="1"/>
</dbReference>
<dbReference type="InterPro" id="IPR011992">
    <property type="entry name" value="EF-hand-dom_pair"/>
</dbReference>
<keyword evidence="2" id="KW-0106">Calcium</keyword>
<feature type="domain" description="EF-hand" evidence="4">
    <location>
        <begin position="33"/>
        <end position="68"/>
    </location>
</feature>
<evidence type="ECO:0000313" key="6">
    <source>
        <dbReference type="Proteomes" id="UP001141327"/>
    </source>
</evidence>
<keyword evidence="1" id="KW-0677">Repeat</keyword>
<feature type="domain" description="EF-hand" evidence="4">
    <location>
        <begin position="143"/>
        <end position="178"/>
    </location>
</feature>
<gene>
    <name evidence="5" type="ORF">PAPYR_4310</name>
</gene>
<feature type="compositionally biased region" description="Low complexity" evidence="3">
    <location>
        <begin position="190"/>
        <end position="213"/>
    </location>
</feature>
<organism evidence="5 6">
    <name type="scientific">Paratrimastix pyriformis</name>
    <dbReference type="NCBI Taxonomy" id="342808"/>
    <lineage>
        <taxon>Eukaryota</taxon>
        <taxon>Metamonada</taxon>
        <taxon>Preaxostyla</taxon>
        <taxon>Paratrimastigidae</taxon>
        <taxon>Paratrimastix</taxon>
    </lineage>
</organism>
<dbReference type="InterPro" id="IPR002048">
    <property type="entry name" value="EF_hand_dom"/>
</dbReference>